<feature type="transmembrane region" description="Helical" evidence="1">
    <location>
        <begin position="96"/>
        <end position="115"/>
    </location>
</feature>
<keyword evidence="3" id="KW-1185">Reference proteome</keyword>
<evidence type="ECO:0000313" key="3">
    <source>
        <dbReference type="Proteomes" id="UP001163046"/>
    </source>
</evidence>
<comment type="caution">
    <text evidence="2">The sequence shown here is derived from an EMBL/GenBank/DDBJ whole genome shotgun (WGS) entry which is preliminary data.</text>
</comment>
<dbReference type="AlphaFoldDB" id="A0A9W9ZSQ5"/>
<gene>
    <name evidence="2" type="ORF">OS493_016340</name>
</gene>
<organism evidence="2 3">
    <name type="scientific">Desmophyllum pertusum</name>
    <dbReference type="NCBI Taxonomy" id="174260"/>
    <lineage>
        <taxon>Eukaryota</taxon>
        <taxon>Metazoa</taxon>
        <taxon>Cnidaria</taxon>
        <taxon>Anthozoa</taxon>
        <taxon>Hexacorallia</taxon>
        <taxon>Scleractinia</taxon>
        <taxon>Caryophylliina</taxon>
        <taxon>Caryophylliidae</taxon>
        <taxon>Desmophyllum</taxon>
    </lineage>
</organism>
<keyword evidence="1" id="KW-0472">Membrane</keyword>
<dbReference type="EMBL" id="MU825881">
    <property type="protein sequence ID" value="KAJ7385269.1"/>
    <property type="molecule type" value="Genomic_DNA"/>
</dbReference>
<proteinExistence type="predicted"/>
<evidence type="ECO:0000256" key="1">
    <source>
        <dbReference type="SAM" id="Phobius"/>
    </source>
</evidence>
<evidence type="ECO:0000313" key="2">
    <source>
        <dbReference type="EMBL" id="KAJ7385269.1"/>
    </source>
</evidence>
<name>A0A9W9ZSQ5_9CNID</name>
<keyword evidence="1" id="KW-1133">Transmembrane helix</keyword>
<keyword evidence="1" id="KW-0812">Transmembrane</keyword>
<dbReference type="Proteomes" id="UP001163046">
    <property type="component" value="Unassembled WGS sequence"/>
</dbReference>
<accession>A0A9W9ZSQ5</accession>
<sequence>MRHNHIQLVYVAYRSLEEQLSVDNYFTVLLHRICRDTTFRTVPHEEQQRAVLPLNGPMTGQQYEESPDVSNIESADSVTLLRNLGSKIYQESNTRTNCVIAASGILLTFGIYHLLRIQDRMA</sequence>
<protein>
    <submittedName>
        <fullName evidence="2">Uncharacterized protein</fullName>
    </submittedName>
</protein>
<reference evidence="2" key="1">
    <citation type="submission" date="2023-01" db="EMBL/GenBank/DDBJ databases">
        <title>Genome assembly of the deep-sea coral Lophelia pertusa.</title>
        <authorList>
            <person name="Herrera S."/>
            <person name="Cordes E."/>
        </authorList>
    </citation>
    <scope>NUCLEOTIDE SEQUENCE</scope>
    <source>
        <strain evidence="2">USNM1676648</strain>
        <tissue evidence="2">Polyp</tissue>
    </source>
</reference>